<accession>A0A1G7WHR9</accession>
<evidence type="ECO:0000313" key="2">
    <source>
        <dbReference type="EMBL" id="SDG71329.1"/>
    </source>
</evidence>
<reference evidence="2 3" key="1">
    <citation type="submission" date="2016-10" db="EMBL/GenBank/DDBJ databases">
        <authorList>
            <person name="de Groot N.N."/>
        </authorList>
    </citation>
    <scope>NUCLEOTIDE SEQUENCE [LARGE SCALE GENOMIC DNA]</scope>
    <source>
        <strain evidence="2 3">L 420-91</strain>
    </source>
</reference>
<sequence>MKMKKKVAATTLGAVFALASFSSVFAAETTTQTTHPSKDFRFAHHQKVNLEELAKQKGVTVDELKAQFQKHHQGKS</sequence>
<dbReference type="Proteomes" id="UP000198956">
    <property type="component" value="Unassembled WGS sequence"/>
</dbReference>
<dbReference type="OrthoDB" id="2736189at2"/>
<evidence type="ECO:0000256" key="1">
    <source>
        <dbReference type="SAM" id="SignalP"/>
    </source>
</evidence>
<proteinExistence type="predicted"/>
<dbReference type="EMBL" id="FNDE01000001">
    <property type="protein sequence ID" value="SDG71329.1"/>
    <property type="molecule type" value="Genomic_DNA"/>
</dbReference>
<dbReference type="RefSeq" id="WP_091259646.1">
    <property type="nucleotide sequence ID" value="NZ_FNDE01000001.1"/>
</dbReference>
<keyword evidence="1" id="KW-0732">Signal</keyword>
<gene>
    <name evidence="2" type="ORF">SAMN04489735_1001238</name>
</gene>
<feature type="chain" id="PRO_5011609092" evidence="1">
    <location>
        <begin position="27"/>
        <end position="76"/>
    </location>
</feature>
<feature type="signal peptide" evidence="1">
    <location>
        <begin position="1"/>
        <end position="26"/>
    </location>
</feature>
<dbReference type="AlphaFoldDB" id="A0A1G7WHR9"/>
<organism evidence="2 3">
    <name type="scientific">Aneurinibacillus thermoaerophilus</name>
    <dbReference type="NCBI Taxonomy" id="143495"/>
    <lineage>
        <taxon>Bacteria</taxon>
        <taxon>Bacillati</taxon>
        <taxon>Bacillota</taxon>
        <taxon>Bacilli</taxon>
        <taxon>Bacillales</taxon>
        <taxon>Paenibacillaceae</taxon>
        <taxon>Aneurinibacillus group</taxon>
        <taxon>Aneurinibacillus</taxon>
    </lineage>
</organism>
<evidence type="ECO:0000313" key="3">
    <source>
        <dbReference type="Proteomes" id="UP000198956"/>
    </source>
</evidence>
<name>A0A1G7WHR9_ANETH</name>
<protein>
    <submittedName>
        <fullName evidence="2">Uncharacterized protein</fullName>
    </submittedName>
</protein>